<sequence length="348" mass="39022">MASPRLVHAGHRLTISPRDVLYSLPGELRNHIYSELFRPQGNMVRMNERNAAKTLDTAFLATSGFYHVEAASFLYSEGHFVIDSSTYPTPCSTILPSISDWYLPYLKRITISINAGHFDIAETQRAASMISSLAKTRVGSTIDFDQITIEIASAKISSLEILNTEYDDSVMDNDHCIVVALRDLLEANIAKTINIHLDGAWFAPSVARSLHKTLINNQTKAMARSIFFTSSDCSADNTINNWDECERELKGVFLRGLSGVFSSAEDMDITDHQHSSDLSENLVTRLVEDLGITTPKLEVSECVDDEDLDDLHDLDMEIELVPVKSTDIEMTELEQYITFDPDNLNRRH</sequence>
<evidence type="ECO:0000313" key="1">
    <source>
        <dbReference type="EMBL" id="KAF2269677.1"/>
    </source>
</evidence>
<proteinExistence type="predicted"/>
<evidence type="ECO:0000313" key="2">
    <source>
        <dbReference type="Proteomes" id="UP000800093"/>
    </source>
</evidence>
<dbReference type="AlphaFoldDB" id="A0A9P4TPM7"/>
<protein>
    <submittedName>
        <fullName evidence="1">Uncharacterized protein</fullName>
    </submittedName>
</protein>
<name>A0A9P4TPM7_9PLEO</name>
<dbReference type="EMBL" id="ML986581">
    <property type="protein sequence ID" value="KAF2269677.1"/>
    <property type="molecule type" value="Genomic_DNA"/>
</dbReference>
<comment type="caution">
    <text evidence="1">The sequence shown here is derived from an EMBL/GenBank/DDBJ whole genome shotgun (WGS) entry which is preliminary data.</text>
</comment>
<organism evidence="1 2">
    <name type="scientific">Lojkania enalia</name>
    <dbReference type="NCBI Taxonomy" id="147567"/>
    <lineage>
        <taxon>Eukaryota</taxon>
        <taxon>Fungi</taxon>
        <taxon>Dikarya</taxon>
        <taxon>Ascomycota</taxon>
        <taxon>Pezizomycotina</taxon>
        <taxon>Dothideomycetes</taxon>
        <taxon>Pleosporomycetidae</taxon>
        <taxon>Pleosporales</taxon>
        <taxon>Pleosporales incertae sedis</taxon>
        <taxon>Lojkania</taxon>
    </lineage>
</organism>
<dbReference type="Proteomes" id="UP000800093">
    <property type="component" value="Unassembled WGS sequence"/>
</dbReference>
<accession>A0A9P4TPM7</accession>
<gene>
    <name evidence="1" type="ORF">CC78DRAFT_564401</name>
</gene>
<dbReference type="OrthoDB" id="62952at2759"/>
<keyword evidence="2" id="KW-1185">Reference proteome</keyword>
<reference evidence="2" key="1">
    <citation type="journal article" date="2020" name="Stud. Mycol.">
        <title>101 Dothideomycetes genomes: A test case for predicting lifestyles and emergence of pathogens.</title>
        <authorList>
            <person name="Haridas S."/>
            <person name="Albert R."/>
            <person name="Binder M."/>
            <person name="Bloem J."/>
            <person name="LaButti K."/>
            <person name="Salamov A."/>
            <person name="Andreopoulos B."/>
            <person name="Baker S."/>
            <person name="Barry K."/>
            <person name="Bills G."/>
            <person name="Bluhm B."/>
            <person name="Cannon C."/>
            <person name="Castanera R."/>
            <person name="Culley D."/>
            <person name="Daum C."/>
            <person name="Ezra D."/>
            <person name="Gonzalez J."/>
            <person name="Henrissat B."/>
            <person name="Kuo A."/>
            <person name="Liang C."/>
            <person name="Lipzen A."/>
            <person name="Lutzoni F."/>
            <person name="Magnuson J."/>
            <person name="Mondo S."/>
            <person name="Nolan M."/>
            <person name="Ohm R."/>
            <person name="Pangilinan J."/>
            <person name="Park H.-J."/>
            <person name="Ramirez L."/>
            <person name="Alfaro M."/>
            <person name="Sun H."/>
            <person name="Tritt A."/>
            <person name="Yoshinaga Y."/>
            <person name="Zwiers L.-H."/>
            <person name="Turgeon B."/>
            <person name="Goodwin S."/>
            <person name="Spatafora J."/>
            <person name="Crous P."/>
            <person name="Grigoriev I."/>
        </authorList>
    </citation>
    <scope>NUCLEOTIDE SEQUENCE [LARGE SCALE GENOMIC DNA]</scope>
    <source>
        <strain evidence="2">CBS 304.66</strain>
    </source>
</reference>